<dbReference type="PROSITE" id="PS51806">
    <property type="entry name" value="DOG1"/>
    <property type="match status" value="1"/>
</dbReference>
<feature type="compositionally biased region" description="Low complexity" evidence="1">
    <location>
        <begin position="1"/>
        <end position="12"/>
    </location>
</feature>
<accession>A0AAV5LG24</accession>
<dbReference type="InterPro" id="IPR053293">
    <property type="entry name" value="OCM_Kinase"/>
</dbReference>
<protein>
    <recommendedName>
        <fullName evidence="2">DOG1 domain-containing protein</fullName>
    </recommendedName>
</protein>
<feature type="region of interest" description="Disordered" evidence="1">
    <location>
        <begin position="1"/>
        <end position="28"/>
    </location>
</feature>
<feature type="domain" description="DOG1" evidence="2">
    <location>
        <begin position="59"/>
        <end position="274"/>
    </location>
</feature>
<proteinExistence type="predicted"/>
<dbReference type="PANTHER" id="PTHR47209:SF4">
    <property type="entry name" value="SEED DORMANCY CONTROL PROTEIN"/>
    <property type="match status" value="1"/>
</dbReference>
<evidence type="ECO:0000313" key="4">
    <source>
        <dbReference type="Proteomes" id="UP001054252"/>
    </source>
</evidence>
<sequence>MKRMMMSSSPSSYCDQEIEHGEREEDEEMVDELVRRQDGIAERLQCMTFYKRETNKRSEELSWDKYGLWREEQKSRAARIEKQLKARWELEELIEEQLNRFHAHYNQAMIPTRLKDVAEVLMPKWAPPQELTIMSWLGDWRPSAILELLRGLARSSSLSDTTGVDQLLAQLIHEIHIEETVIDEEMAEIQATCILHLPFSPLNCNRSGGAALRSIQAEFNKIKRVIIKAQQLRYKALELVVKKILNQTDVPEFLVAFAGVQDAIHQFAEQQRLQKGVATLPLKPSGSI</sequence>
<dbReference type="Proteomes" id="UP001054252">
    <property type="component" value="Unassembled WGS sequence"/>
</dbReference>
<dbReference type="EMBL" id="BPVZ01000113">
    <property type="protein sequence ID" value="GKV35887.1"/>
    <property type="molecule type" value="Genomic_DNA"/>
</dbReference>
<dbReference type="GO" id="GO:0006351">
    <property type="term" value="P:DNA-templated transcription"/>
    <property type="evidence" value="ECO:0007669"/>
    <property type="project" value="InterPro"/>
</dbReference>
<reference evidence="3 4" key="1">
    <citation type="journal article" date="2021" name="Commun. Biol.">
        <title>The genome of Shorea leprosula (Dipterocarpaceae) highlights the ecological relevance of drought in aseasonal tropical rainforests.</title>
        <authorList>
            <person name="Ng K.K.S."/>
            <person name="Kobayashi M.J."/>
            <person name="Fawcett J.A."/>
            <person name="Hatakeyama M."/>
            <person name="Paape T."/>
            <person name="Ng C.H."/>
            <person name="Ang C.C."/>
            <person name="Tnah L.H."/>
            <person name="Lee C.T."/>
            <person name="Nishiyama T."/>
            <person name="Sese J."/>
            <person name="O'Brien M.J."/>
            <person name="Copetti D."/>
            <person name="Mohd Noor M.I."/>
            <person name="Ong R.C."/>
            <person name="Putra M."/>
            <person name="Sireger I.Z."/>
            <person name="Indrioko S."/>
            <person name="Kosugi Y."/>
            <person name="Izuno A."/>
            <person name="Isagi Y."/>
            <person name="Lee S.L."/>
            <person name="Shimizu K.K."/>
        </authorList>
    </citation>
    <scope>NUCLEOTIDE SEQUENCE [LARGE SCALE GENOMIC DNA]</scope>
    <source>
        <strain evidence="3">214</strain>
    </source>
</reference>
<dbReference type="AlphaFoldDB" id="A0AAV5LG24"/>
<organism evidence="3 4">
    <name type="scientific">Rubroshorea leprosula</name>
    <dbReference type="NCBI Taxonomy" id="152421"/>
    <lineage>
        <taxon>Eukaryota</taxon>
        <taxon>Viridiplantae</taxon>
        <taxon>Streptophyta</taxon>
        <taxon>Embryophyta</taxon>
        <taxon>Tracheophyta</taxon>
        <taxon>Spermatophyta</taxon>
        <taxon>Magnoliopsida</taxon>
        <taxon>eudicotyledons</taxon>
        <taxon>Gunneridae</taxon>
        <taxon>Pentapetalae</taxon>
        <taxon>rosids</taxon>
        <taxon>malvids</taxon>
        <taxon>Malvales</taxon>
        <taxon>Dipterocarpaceae</taxon>
        <taxon>Rubroshorea</taxon>
    </lineage>
</organism>
<comment type="caution">
    <text evidence="3">The sequence shown here is derived from an EMBL/GenBank/DDBJ whole genome shotgun (WGS) entry which is preliminary data.</text>
</comment>
<evidence type="ECO:0000259" key="2">
    <source>
        <dbReference type="PROSITE" id="PS51806"/>
    </source>
</evidence>
<dbReference type="Pfam" id="PF14144">
    <property type="entry name" value="DOG1"/>
    <property type="match status" value="1"/>
</dbReference>
<dbReference type="GO" id="GO:0043565">
    <property type="term" value="F:sequence-specific DNA binding"/>
    <property type="evidence" value="ECO:0007669"/>
    <property type="project" value="InterPro"/>
</dbReference>
<evidence type="ECO:0000256" key="1">
    <source>
        <dbReference type="SAM" id="MobiDB-lite"/>
    </source>
</evidence>
<evidence type="ECO:0000313" key="3">
    <source>
        <dbReference type="EMBL" id="GKV35887.1"/>
    </source>
</evidence>
<keyword evidence="4" id="KW-1185">Reference proteome</keyword>
<gene>
    <name evidence="3" type="ORF">SLEP1_g44091</name>
</gene>
<dbReference type="InterPro" id="IPR025422">
    <property type="entry name" value="TGA_domain"/>
</dbReference>
<dbReference type="PANTHER" id="PTHR47209">
    <property type="entry name" value="OS06G0639500 PROTEIN"/>
    <property type="match status" value="1"/>
</dbReference>
<name>A0AAV5LG24_9ROSI</name>